<dbReference type="EMBL" id="CAJZBQ010000003">
    <property type="protein sequence ID" value="CAG9310842.1"/>
    <property type="molecule type" value="Genomic_DNA"/>
</dbReference>
<organism evidence="1 2">
    <name type="scientific">Blepharisma stoltei</name>
    <dbReference type="NCBI Taxonomy" id="1481888"/>
    <lineage>
        <taxon>Eukaryota</taxon>
        <taxon>Sar</taxon>
        <taxon>Alveolata</taxon>
        <taxon>Ciliophora</taxon>
        <taxon>Postciliodesmatophora</taxon>
        <taxon>Heterotrichea</taxon>
        <taxon>Heterotrichida</taxon>
        <taxon>Blepharismidae</taxon>
        <taxon>Blepharisma</taxon>
    </lineage>
</organism>
<gene>
    <name evidence="1" type="ORF">BSTOLATCC_MIC2556</name>
</gene>
<dbReference type="Proteomes" id="UP001162131">
    <property type="component" value="Unassembled WGS sequence"/>
</dbReference>
<proteinExistence type="predicted"/>
<sequence>MIGIYRLLSVKYEKQITVTRQQLISRISVMNPLYSLMSNFHLFELLSAASNFFHLTCIEICEMAILLQRFKNFFSFTNEEIIYIIAYITKANFNAKIEIYEEKLVKRFPDFLIKYGNFLNANFAAQNISTTDIFNMYKELMEGIVTPQREIDELNENLNSIMRTGYKRKASKLDMKDEIAVNLHLKKIKKDFFGEENLDDLEV</sequence>
<evidence type="ECO:0000313" key="2">
    <source>
        <dbReference type="Proteomes" id="UP001162131"/>
    </source>
</evidence>
<reference evidence="1" key="1">
    <citation type="submission" date="2021-09" db="EMBL/GenBank/DDBJ databases">
        <authorList>
            <consortium name="AG Swart"/>
            <person name="Singh M."/>
            <person name="Singh A."/>
            <person name="Seah K."/>
            <person name="Emmerich C."/>
        </authorList>
    </citation>
    <scope>NUCLEOTIDE SEQUENCE</scope>
    <source>
        <strain evidence="1">ATCC30299</strain>
    </source>
</reference>
<accession>A0AAU9IBG3</accession>
<keyword evidence="2" id="KW-1185">Reference proteome</keyword>
<protein>
    <submittedName>
        <fullName evidence="1">Uncharacterized protein</fullName>
    </submittedName>
</protein>
<evidence type="ECO:0000313" key="1">
    <source>
        <dbReference type="EMBL" id="CAG9310842.1"/>
    </source>
</evidence>
<name>A0AAU9IBG3_9CILI</name>
<comment type="caution">
    <text evidence="1">The sequence shown here is derived from an EMBL/GenBank/DDBJ whole genome shotgun (WGS) entry which is preliminary data.</text>
</comment>
<dbReference type="AlphaFoldDB" id="A0AAU9IBG3"/>